<dbReference type="Proteomes" id="UP001062443">
    <property type="component" value="Unassembled WGS sequence"/>
</dbReference>
<gene>
    <name evidence="3" type="ORF">AA106556_0241</name>
</gene>
<comment type="caution">
    <text evidence="3">The sequence shown here is derived from an EMBL/GenBank/DDBJ whole genome shotgun (WGS) entry which is preliminary data.</text>
</comment>
<keyword evidence="2" id="KW-0812">Transmembrane</keyword>
<feature type="transmembrane region" description="Helical" evidence="2">
    <location>
        <begin position="12"/>
        <end position="34"/>
    </location>
</feature>
<dbReference type="RefSeq" id="WP_068169899.1">
    <property type="nucleotide sequence ID" value="NZ_BAQB01000001.1"/>
</dbReference>
<evidence type="ECO:0000256" key="2">
    <source>
        <dbReference type="SAM" id="Phobius"/>
    </source>
</evidence>
<organism evidence="3 4">
    <name type="scientific">Neokomagataea tanensis NBRC 106556</name>
    <dbReference type="NCBI Taxonomy" id="1223519"/>
    <lineage>
        <taxon>Bacteria</taxon>
        <taxon>Pseudomonadati</taxon>
        <taxon>Pseudomonadota</taxon>
        <taxon>Alphaproteobacteria</taxon>
        <taxon>Acetobacterales</taxon>
        <taxon>Acetobacteraceae</taxon>
        <taxon>Neokomagataea</taxon>
    </lineage>
</organism>
<accession>A0ABQ0QGE3</accession>
<reference evidence="3" key="1">
    <citation type="submission" date="2013-04" db="EMBL/GenBank/DDBJ databases">
        <title>The genome sequencing project of 58 acetic acid bacteria.</title>
        <authorList>
            <person name="Okamoto-Kainuma A."/>
            <person name="Ishikawa M."/>
            <person name="Umino S."/>
            <person name="Koizumi Y."/>
            <person name="Shiwa Y."/>
            <person name="Yoshikawa H."/>
            <person name="Matsutani M."/>
            <person name="Matsushita K."/>
        </authorList>
    </citation>
    <scope>NUCLEOTIDE SEQUENCE</scope>
    <source>
        <strain evidence="3">NBRC 106556</strain>
    </source>
</reference>
<evidence type="ECO:0000313" key="3">
    <source>
        <dbReference type="EMBL" id="GBR43871.1"/>
    </source>
</evidence>
<keyword evidence="2" id="KW-0472">Membrane</keyword>
<proteinExistence type="predicted"/>
<keyword evidence="4" id="KW-1185">Reference proteome</keyword>
<sequence length="117" mass="11568">MPGFDRSSRLPLIAGIAFLAVVIIGGGGFLRLGFDQSAPAQSTVHKILPVSAFVVKESGTPLPSLAPVPSVSGVPMVAVPAPMSANSVNAAPAMGPSTPLPTLPAPKALPGQGAVAH</sequence>
<evidence type="ECO:0008006" key="5">
    <source>
        <dbReference type="Google" id="ProtNLM"/>
    </source>
</evidence>
<dbReference type="EMBL" id="BAQB01000001">
    <property type="protein sequence ID" value="GBR43871.1"/>
    <property type="molecule type" value="Genomic_DNA"/>
</dbReference>
<name>A0ABQ0QGE3_9PROT</name>
<evidence type="ECO:0000256" key="1">
    <source>
        <dbReference type="SAM" id="MobiDB-lite"/>
    </source>
</evidence>
<evidence type="ECO:0000313" key="4">
    <source>
        <dbReference type="Proteomes" id="UP001062443"/>
    </source>
</evidence>
<keyword evidence="2" id="KW-1133">Transmembrane helix</keyword>
<protein>
    <recommendedName>
        <fullName evidence="5">SPOR domain-containing protein</fullName>
    </recommendedName>
</protein>
<feature type="region of interest" description="Disordered" evidence="1">
    <location>
        <begin position="90"/>
        <end position="117"/>
    </location>
</feature>